<dbReference type="PRINTS" id="PR00982">
    <property type="entry name" value="TRNASYNTHLYS"/>
</dbReference>
<accession>A0A1G2TY29</accession>
<dbReference type="Proteomes" id="UP000178404">
    <property type="component" value="Unassembled WGS sequence"/>
</dbReference>
<comment type="cofactor">
    <cofactor evidence="8">
        <name>Mg(2+)</name>
        <dbReference type="ChEBI" id="CHEBI:18420"/>
    </cofactor>
    <text evidence="8">Binds 3 Mg(2+) ions per subunit.</text>
</comment>
<evidence type="ECO:0000259" key="9">
    <source>
        <dbReference type="PROSITE" id="PS50862"/>
    </source>
</evidence>
<dbReference type="GO" id="GO:0005524">
    <property type="term" value="F:ATP binding"/>
    <property type="evidence" value="ECO:0007669"/>
    <property type="project" value="UniProtKB-KW"/>
</dbReference>
<dbReference type="InterPro" id="IPR004365">
    <property type="entry name" value="NA-bd_OB_tRNA"/>
</dbReference>
<dbReference type="NCBIfam" id="TIGR00499">
    <property type="entry name" value="lysS_bact"/>
    <property type="match status" value="1"/>
</dbReference>
<dbReference type="GO" id="GO:0046872">
    <property type="term" value="F:metal ion binding"/>
    <property type="evidence" value="ECO:0007669"/>
    <property type="project" value="UniProtKB-KW"/>
</dbReference>
<dbReference type="Pfam" id="PF01336">
    <property type="entry name" value="tRNA_anti-codon"/>
    <property type="match status" value="1"/>
</dbReference>
<dbReference type="EMBL" id="MHWA01000005">
    <property type="protein sequence ID" value="OHB02215.1"/>
    <property type="molecule type" value="Genomic_DNA"/>
</dbReference>
<dbReference type="GO" id="GO:0000049">
    <property type="term" value="F:tRNA binding"/>
    <property type="evidence" value="ECO:0007669"/>
    <property type="project" value="TreeGrafter"/>
</dbReference>
<name>A0A1G2TY29_9BACT</name>
<dbReference type="AlphaFoldDB" id="A0A1G2TY29"/>
<organism evidence="10 11">
    <name type="scientific">Candidatus Zambryskibacteria bacterium RIFCSPLOWO2_01_FULL_35_19</name>
    <dbReference type="NCBI Taxonomy" id="1802757"/>
    <lineage>
        <taxon>Bacteria</taxon>
        <taxon>Candidatus Zambryskiibacteriota</taxon>
    </lineage>
</organism>
<evidence type="ECO:0000256" key="8">
    <source>
        <dbReference type="RuleBase" id="RU000336"/>
    </source>
</evidence>
<evidence type="ECO:0000256" key="2">
    <source>
        <dbReference type="ARBA" id="ARBA00022598"/>
    </source>
</evidence>
<dbReference type="InterPro" id="IPR018149">
    <property type="entry name" value="Lys-tRNA-synth_II_C"/>
</dbReference>
<protein>
    <recommendedName>
        <fullName evidence="1 8">Lysine--tRNA ligase</fullName>
        <ecNumber evidence="1 8">6.1.1.6</ecNumber>
    </recommendedName>
</protein>
<keyword evidence="8" id="KW-0460">Magnesium</keyword>
<dbReference type="PANTHER" id="PTHR42918:SF15">
    <property type="entry name" value="LYSINE--TRNA LIGASE, CHLOROPLASTIC_MITOCHONDRIAL"/>
    <property type="match status" value="1"/>
</dbReference>
<reference evidence="10 11" key="1">
    <citation type="journal article" date="2016" name="Nat. Commun.">
        <title>Thousands of microbial genomes shed light on interconnected biogeochemical processes in an aquifer system.</title>
        <authorList>
            <person name="Anantharaman K."/>
            <person name="Brown C.T."/>
            <person name="Hug L.A."/>
            <person name="Sharon I."/>
            <person name="Castelle C.J."/>
            <person name="Probst A.J."/>
            <person name="Thomas B.C."/>
            <person name="Singh A."/>
            <person name="Wilkins M.J."/>
            <person name="Karaoz U."/>
            <person name="Brodie E.L."/>
            <person name="Williams K.H."/>
            <person name="Hubbard S.S."/>
            <person name="Banfield J.F."/>
        </authorList>
    </citation>
    <scope>NUCLEOTIDE SEQUENCE [LARGE SCALE GENOMIC DNA]</scope>
</reference>
<evidence type="ECO:0000256" key="7">
    <source>
        <dbReference type="ARBA" id="ARBA00048573"/>
    </source>
</evidence>
<dbReference type="InterPro" id="IPR044136">
    <property type="entry name" value="Lys-tRNA-ligase_II_N"/>
</dbReference>
<evidence type="ECO:0000256" key="3">
    <source>
        <dbReference type="ARBA" id="ARBA00022723"/>
    </source>
</evidence>
<evidence type="ECO:0000313" key="11">
    <source>
        <dbReference type="Proteomes" id="UP000178404"/>
    </source>
</evidence>
<dbReference type="CDD" id="cd04322">
    <property type="entry name" value="LysRS_N"/>
    <property type="match status" value="1"/>
</dbReference>
<feature type="domain" description="Aminoacyl-transfer RNA synthetases class-II family profile" evidence="9">
    <location>
        <begin position="181"/>
        <end position="483"/>
    </location>
</feature>
<dbReference type="NCBIfam" id="NF001756">
    <property type="entry name" value="PRK00484.1"/>
    <property type="match status" value="1"/>
</dbReference>
<dbReference type="PROSITE" id="PS50862">
    <property type="entry name" value="AA_TRNA_LIGASE_II"/>
    <property type="match status" value="1"/>
</dbReference>
<dbReference type="Pfam" id="PF00152">
    <property type="entry name" value="tRNA-synt_2"/>
    <property type="match status" value="1"/>
</dbReference>
<dbReference type="InterPro" id="IPR045864">
    <property type="entry name" value="aa-tRNA-synth_II/BPL/LPL"/>
</dbReference>
<dbReference type="Gene3D" id="3.30.930.10">
    <property type="entry name" value="Bira Bifunctional Protein, Domain 2"/>
    <property type="match status" value="1"/>
</dbReference>
<keyword evidence="5" id="KW-0067">ATP-binding</keyword>
<comment type="caution">
    <text evidence="10">The sequence shown here is derived from an EMBL/GenBank/DDBJ whole genome shotgun (WGS) entry which is preliminary data.</text>
</comment>
<dbReference type="InterPro" id="IPR012340">
    <property type="entry name" value="NA-bd_OB-fold"/>
</dbReference>
<evidence type="ECO:0000256" key="5">
    <source>
        <dbReference type="ARBA" id="ARBA00022840"/>
    </source>
</evidence>
<keyword evidence="4" id="KW-0547">Nucleotide-binding</keyword>
<evidence type="ECO:0000313" key="10">
    <source>
        <dbReference type="EMBL" id="OHB02215.1"/>
    </source>
</evidence>
<dbReference type="SUPFAM" id="SSF50249">
    <property type="entry name" value="Nucleic acid-binding proteins"/>
    <property type="match status" value="1"/>
</dbReference>
<keyword evidence="6" id="KW-0030">Aminoacyl-tRNA synthetase</keyword>
<gene>
    <name evidence="10" type="ORF">A3A90_02615</name>
</gene>
<dbReference type="InterPro" id="IPR002313">
    <property type="entry name" value="Lys-tRNA-ligase_II"/>
</dbReference>
<comment type="catalytic activity">
    <reaction evidence="7 8">
        <text>tRNA(Lys) + L-lysine + ATP = L-lysyl-tRNA(Lys) + AMP + diphosphate</text>
        <dbReference type="Rhea" id="RHEA:20792"/>
        <dbReference type="Rhea" id="RHEA-COMP:9696"/>
        <dbReference type="Rhea" id="RHEA-COMP:9697"/>
        <dbReference type="ChEBI" id="CHEBI:30616"/>
        <dbReference type="ChEBI" id="CHEBI:32551"/>
        <dbReference type="ChEBI" id="CHEBI:33019"/>
        <dbReference type="ChEBI" id="CHEBI:78442"/>
        <dbReference type="ChEBI" id="CHEBI:78529"/>
        <dbReference type="ChEBI" id="CHEBI:456215"/>
        <dbReference type="EC" id="6.1.1.6"/>
    </reaction>
</comment>
<evidence type="ECO:0000256" key="6">
    <source>
        <dbReference type="ARBA" id="ARBA00023146"/>
    </source>
</evidence>
<keyword evidence="2 10" id="KW-0436">Ligase</keyword>
<proteinExistence type="predicted"/>
<dbReference type="Gene3D" id="2.40.50.140">
    <property type="entry name" value="Nucleic acid-binding proteins"/>
    <property type="match status" value="1"/>
</dbReference>
<dbReference type="GO" id="GO:0005829">
    <property type="term" value="C:cytosol"/>
    <property type="evidence" value="ECO:0007669"/>
    <property type="project" value="TreeGrafter"/>
</dbReference>
<keyword evidence="3 8" id="KW-0479">Metal-binding</keyword>
<dbReference type="InterPro" id="IPR004364">
    <property type="entry name" value="Aa-tRNA-synt_II"/>
</dbReference>
<dbReference type="EC" id="6.1.1.6" evidence="1 8"/>
<dbReference type="InterPro" id="IPR006195">
    <property type="entry name" value="aa-tRNA-synth_II"/>
</dbReference>
<evidence type="ECO:0000256" key="1">
    <source>
        <dbReference type="ARBA" id="ARBA00013166"/>
    </source>
</evidence>
<dbReference type="SUPFAM" id="SSF55681">
    <property type="entry name" value="Class II aaRS and biotin synthetases"/>
    <property type="match status" value="1"/>
</dbReference>
<sequence>MASLEEIRIARLKKLKKLQEAGVDSYPAKTDRNFEIANLIKEFDSLQKENKEVIIAGRVMALRAQGAIVFVDIFDGTGKFQVLLKREERITNEDFDLFIETVDIGDFVQTAGTLFLTKKGQKTIQASSWKMVTKSLRPLPEKWHGLQDTEERYRKRYLDLLLNEELRDLIIKKSKFWDVTRKFFKDKGFLEIETPTLELTTGGAEARPFKTHHNDFDLDMYLRISVGELWQKRLSAAGFPKTFEIGRVYRNEGTSPEHLQEFTNMEFYWSYADYKDGMSLVKELYKNIAKEVFGKTKFEYNGHTFDLDDDWKEIDYTEEINKQTGLDIEKVSEKEIKDKLNELHVSYQGENKERLMDTLWKYCRKNITGPAFLINHPSLVAPLAKKIKDKNITQMFQPIIAGSEVGRGYSELNDPIDQEKRFDLQQKLIDSGDEEAMMPDFEFIEMLEHGMPPTCGFGFGERLFAILANKPLRELQTFPLMRPVRDQNVYNIK</sequence>
<dbReference type="GO" id="GO:0006430">
    <property type="term" value="P:lysyl-tRNA aminoacylation"/>
    <property type="evidence" value="ECO:0007669"/>
    <property type="project" value="InterPro"/>
</dbReference>
<dbReference type="GO" id="GO:0004824">
    <property type="term" value="F:lysine-tRNA ligase activity"/>
    <property type="evidence" value="ECO:0007669"/>
    <property type="project" value="UniProtKB-EC"/>
</dbReference>
<dbReference type="PANTHER" id="PTHR42918">
    <property type="entry name" value="LYSYL-TRNA SYNTHETASE"/>
    <property type="match status" value="1"/>
</dbReference>
<evidence type="ECO:0000256" key="4">
    <source>
        <dbReference type="ARBA" id="ARBA00022741"/>
    </source>
</evidence>